<dbReference type="PATRIC" id="fig|1716141.3.peg.667"/>
<protein>
    <submittedName>
        <fullName evidence="2">Uncharacterized protein</fullName>
    </submittedName>
</protein>
<proteinExistence type="predicted"/>
<organism evidence="2 3">
    <name type="scientific">Streptomyces jeddahensis</name>
    <dbReference type="NCBI Taxonomy" id="1716141"/>
    <lineage>
        <taxon>Bacteria</taxon>
        <taxon>Bacillati</taxon>
        <taxon>Actinomycetota</taxon>
        <taxon>Actinomycetes</taxon>
        <taxon>Kitasatosporales</taxon>
        <taxon>Streptomycetaceae</taxon>
        <taxon>Streptomyces</taxon>
    </lineage>
</organism>
<keyword evidence="3" id="KW-1185">Reference proteome</keyword>
<evidence type="ECO:0000313" key="3">
    <source>
        <dbReference type="Proteomes" id="UP000077381"/>
    </source>
</evidence>
<feature type="region of interest" description="Disordered" evidence="1">
    <location>
        <begin position="199"/>
        <end position="232"/>
    </location>
</feature>
<evidence type="ECO:0000313" key="2">
    <source>
        <dbReference type="EMBL" id="OAH15981.1"/>
    </source>
</evidence>
<gene>
    <name evidence="2" type="ORF">STSP_06330</name>
</gene>
<accession>A0A177HYM7</accession>
<reference evidence="2 3" key="1">
    <citation type="submission" date="2015-12" db="EMBL/GenBank/DDBJ databases">
        <title>Genome sequence of Streptomyces sp. G25.</title>
        <authorList>
            <person name="Poehlein A."/>
            <person name="Roettig A."/>
            <person name="Hiessl S."/>
            <person name="Hauschild P."/>
            <person name="Schauer J."/>
            <person name="Madkour M.H."/>
            <person name="Al-Ansari A.M."/>
            <person name="Almakishah N.H."/>
            <person name="Steinbuechel A."/>
            <person name="Daniel R."/>
        </authorList>
    </citation>
    <scope>NUCLEOTIDE SEQUENCE [LARGE SCALE GENOMIC DNA]</scope>
    <source>
        <strain evidence="3">G25(2015)</strain>
    </source>
</reference>
<dbReference type="AlphaFoldDB" id="A0A177HYM7"/>
<name>A0A177HYM7_9ACTN</name>
<dbReference type="Proteomes" id="UP000077381">
    <property type="component" value="Unassembled WGS sequence"/>
</dbReference>
<sequence length="293" mass="31375">MQDARADRGGRDVAARLVVVGQPVLEDGRGAPVRRVVAAQAAGVRGGDGRGELRVLRVALLVAAHRGWRRRLTVGAQTFSPTRSSRARIARVSLETASPTRRTRSVFQVAPRPTAWGKPVAGPIQATPWRASWPVRKAAMPRRSTAGVNWCRHPISSSRVSRDRRSSMRFANGSCGSRKGCVCADRWDSLIGGGKCFRSASMPVRHQGTGKTSTSLHQAGHTEGPSSTSDESWNRPLCAYGCSLNLAATSKRFDCESRRSDGMSASSSASSSHDTAADGPPPGVQVRHEGLMQ</sequence>
<dbReference type="EMBL" id="LOHS01000028">
    <property type="protein sequence ID" value="OAH15981.1"/>
    <property type="molecule type" value="Genomic_DNA"/>
</dbReference>
<feature type="region of interest" description="Disordered" evidence="1">
    <location>
        <begin position="258"/>
        <end position="293"/>
    </location>
</feature>
<evidence type="ECO:0000256" key="1">
    <source>
        <dbReference type="SAM" id="MobiDB-lite"/>
    </source>
</evidence>
<comment type="caution">
    <text evidence="2">The sequence shown here is derived from an EMBL/GenBank/DDBJ whole genome shotgun (WGS) entry which is preliminary data.</text>
</comment>